<dbReference type="InterPro" id="IPR018824">
    <property type="entry name" value="Conidiation-specific_6"/>
</dbReference>
<organism evidence="2 3">
    <name type="scientific">Echria macrotheca</name>
    <dbReference type="NCBI Taxonomy" id="438768"/>
    <lineage>
        <taxon>Eukaryota</taxon>
        <taxon>Fungi</taxon>
        <taxon>Dikarya</taxon>
        <taxon>Ascomycota</taxon>
        <taxon>Pezizomycotina</taxon>
        <taxon>Sordariomycetes</taxon>
        <taxon>Sordariomycetidae</taxon>
        <taxon>Sordariales</taxon>
        <taxon>Schizotheciaceae</taxon>
        <taxon>Echria</taxon>
    </lineage>
</organism>
<feature type="region of interest" description="Disordered" evidence="1">
    <location>
        <begin position="1"/>
        <end position="138"/>
    </location>
</feature>
<comment type="caution">
    <text evidence="2">The sequence shown here is derived from an EMBL/GenBank/DDBJ whole genome shotgun (WGS) entry which is preliminary data.</text>
</comment>
<sequence>MAERGNRERGLKAALHNPRVSEEAKQRDREILETEFGEHFEKEPDMSSSPDIPEESADPIRFKQTIGLRSSTSGEESSSKGKTRSSSAGARSSGLQDEGKDPENVIRGLKAAISNPNVSEKAKEKDREKLRDLGEPVD</sequence>
<keyword evidence="3" id="KW-1185">Reference proteome</keyword>
<dbReference type="PANTHER" id="PTHR36576">
    <property type="entry name" value="UPF0654 PROTEIN C11D3.01C-RELATED"/>
    <property type="match status" value="1"/>
</dbReference>
<protein>
    <submittedName>
        <fullName evidence="2">Conidiation protein 6-domain-containing protein</fullName>
    </submittedName>
</protein>
<reference evidence="2" key="1">
    <citation type="submission" date="2023-06" db="EMBL/GenBank/DDBJ databases">
        <title>Genome-scale phylogeny and comparative genomics of the fungal order Sordariales.</title>
        <authorList>
            <consortium name="Lawrence Berkeley National Laboratory"/>
            <person name="Hensen N."/>
            <person name="Bonometti L."/>
            <person name="Westerberg I."/>
            <person name="Brannstrom I.O."/>
            <person name="Guillou S."/>
            <person name="Cros-Aarteil S."/>
            <person name="Calhoun S."/>
            <person name="Haridas S."/>
            <person name="Kuo A."/>
            <person name="Mondo S."/>
            <person name="Pangilinan J."/>
            <person name="Riley R."/>
            <person name="Labutti K."/>
            <person name="Andreopoulos B."/>
            <person name="Lipzen A."/>
            <person name="Chen C."/>
            <person name="Yanf M."/>
            <person name="Daum C."/>
            <person name="Ng V."/>
            <person name="Clum A."/>
            <person name="Steindorff A."/>
            <person name="Ohm R."/>
            <person name="Martin F."/>
            <person name="Silar P."/>
            <person name="Natvig D."/>
            <person name="Lalanne C."/>
            <person name="Gautier V."/>
            <person name="Ament-Velasquez S.L."/>
            <person name="Kruys A."/>
            <person name="Hutchinson M.I."/>
            <person name="Powell A.J."/>
            <person name="Barry K."/>
            <person name="Miller A.N."/>
            <person name="Grigoriev I.V."/>
            <person name="Debuchy R."/>
            <person name="Gladieux P."/>
            <person name="Thoren M.H."/>
            <person name="Johannesson H."/>
        </authorList>
    </citation>
    <scope>NUCLEOTIDE SEQUENCE</scope>
    <source>
        <strain evidence="2">PSN4</strain>
    </source>
</reference>
<dbReference type="Pfam" id="PF10346">
    <property type="entry name" value="Con-6"/>
    <property type="match status" value="2"/>
</dbReference>
<dbReference type="EMBL" id="MU839838">
    <property type="protein sequence ID" value="KAK1752923.1"/>
    <property type="molecule type" value="Genomic_DNA"/>
</dbReference>
<feature type="compositionally biased region" description="Low complexity" evidence="1">
    <location>
        <begin position="84"/>
        <end position="94"/>
    </location>
</feature>
<dbReference type="InterPro" id="IPR052670">
    <property type="entry name" value="UPF0654_domain"/>
</dbReference>
<dbReference type="GO" id="GO:0005737">
    <property type="term" value="C:cytoplasm"/>
    <property type="evidence" value="ECO:0007669"/>
    <property type="project" value="TreeGrafter"/>
</dbReference>
<dbReference type="AlphaFoldDB" id="A0AAJ0F717"/>
<gene>
    <name evidence="2" type="ORF">QBC47DRAFT_49671</name>
</gene>
<evidence type="ECO:0000256" key="1">
    <source>
        <dbReference type="SAM" id="MobiDB-lite"/>
    </source>
</evidence>
<feature type="compositionally biased region" description="Basic and acidic residues" evidence="1">
    <location>
        <begin position="19"/>
        <end position="45"/>
    </location>
</feature>
<proteinExistence type="predicted"/>
<accession>A0AAJ0F717</accession>
<feature type="compositionally biased region" description="Basic and acidic residues" evidence="1">
    <location>
        <begin position="1"/>
        <end position="11"/>
    </location>
</feature>
<dbReference type="PANTHER" id="PTHR36576:SF2">
    <property type="entry name" value="PROTEIN CON-6, PUTATIVE (AFU_ORTHOLOGUE AFUA_4G03615)-RELATED"/>
    <property type="match status" value="1"/>
</dbReference>
<feature type="compositionally biased region" description="Basic and acidic residues" evidence="1">
    <location>
        <begin position="120"/>
        <end position="138"/>
    </location>
</feature>
<dbReference type="Proteomes" id="UP001239445">
    <property type="component" value="Unassembled WGS sequence"/>
</dbReference>
<evidence type="ECO:0000313" key="2">
    <source>
        <dbReference type="EMBL" id="KAK1752923.1"/>
    </source>
</evidence>
<name>A0AAJ0F717_9PEZI</name>
<evidence type="ECO:0000313" key="3">
    <source>
        <dbReference type="Proteomes" id="UP001239445"/>
    </source>
</evidence>